<gene>
    <name evidence="4" type="ORF">ECRASSUSDP1_LOCUS11648</name>
</gene>
<dbReference type="AlphaFoldDB" id="A0AAD1UKB9"/>
<accession>A0AAD1UKB9</accession>
<comment type="caution">
    <text evidence="4">The sequence shown here is derived from an EMBL/GenBank/DDBJ whole genome shotgun (WGS) entry which is preliminary data.</text>
</comment>
<feature type="coiled-coil region" evidence="1">
    <location>
        <begin position="118"/>
        <end position="194"/>
    </location>
</feature>
<organism evidence="4 5">
    <name type="scientific">Euplotes crassus</name>
    <dbReference type="NCBI Taxonomy" id="5936"/>
    <lineage>
        <taxon>Eukaryota</taxon>
        <taxon>Sar</taxon>
        <taxon>Alveolata</taxon>
        <taxon>Ciliophora</taxon>
        <taxon>Intramacronucleata</taxon>
        <taxon>Spirotrichea</taxon>
        <taxon>Hypotrichia</taxon>
        <taxon>Euplotida</taxon>
        <taxon>Euplotidae</taxon>
        <taxon>Moneuplotes</taxon>
    </lineage>
</organism>
<dbReference type="Gene3D" id="3.30.40.10">
    <property type="entry name" value="Zinc/RING finger domain, C3HC4 (zinc finger)"/>
    <property type="match status" value="1"/>
</dbReference>
<dbReference type="Pfam" id="PF04564">
    <property type="entry name" value="U-box"/>
    <property type="match status" value="1"/>
</dbReference>
<name>A0AAD1UKB9_EUPCR</name>
<feature type="region of interest" description="Disordered" evidence="2">
    <location>
        <begin position="39"/>
        <end position="99"/>
    </location>
</feature>
<evidence type="ECO:0000313" key="5">
    <source>
        <dbReference type="Proteomes" id="UP001295684"/>
    </source>
</evidence>
<keyword evidence="1" id="KW-0175">Coiled coil</keyword>
<evidence type="ECO:0000259" key="3">
    <source>
        <dbReference type="Pfam" id="PF04564"/>
    </source>
</evidence>
<dbReference type="EMBL" id="CAMPGE010011508">
    <property type="protein sequence ID" value="CAI2370337.1"/>
    <property type="molecule type" value="Genomic_DNA"/>
</dbReference>
<dbReference type="GO" id="GO:0004842">
    <property type="term" value="F:ubiquitin-protein transferase activity"/>
    <property type="evidence" value="ECO:0007669"/>
    <property type="project" value="InterPro"/>
</dbReference>
<dbReference type="InterPro" id="IPR013083">
    <property type="entry name" value="Znf_RING/FYVE/PHD"/>
</dbReference>
<dbReference type="SUPFAM" id="SSF57850">
    <property type="entry name" value="RING/U-box"/>
    <property type="match status" value="1"/>
</dbReference>
<proteinExistence type="predicted"/>
<keyword evidence="5" id="KW-1185">Reference proteome</keyword>
<feature type="domain" description="U-box" evidence="3">
    <location>
        <begin position="281"/>
        <end position="333"/>
    </location>
</feature>
<protein>
    <recommendedName>
        <fullName evidence="3">U-box domain-containing protein</fullName>
    </recommendedName>
</protein>
<feature type="compositionally biased region" description="Acidic residues" evidence="2">
    <location>
        <begin position="74"/>
        <end position="91"/>
    </location>
</feature>
<dbReference type="Proteomes" id="UP001295684">
    <property type="component" value="Unassembled WGS sequence"/>
</dbReference>
<feature type="compositionally biased region" description="Polar residues" evidence="2">
    <location>
        <begin position="41"/>
        <end position="51"/>
    </location>
</feature>
<dbReference type="InterPro" id="IPR003613">
    <property type="entry name" value="Ubox_domain"/>
</dbReference>
<sequence length="348" mass="40051">MGYNCQGCCNKGQIMKQQRDRIEDLEEEVRNKKRRCKRLQKTVNKLNSGQYTPRYLWDKESDDDSGSEGGYNQDESDEDQTYGSDDSDNENQECNSCEEKQQEIDHLQSRLIDSHTMLLNADKEAQKSKSEIEHLNAKITQLKEQCNSFNLQAQQIEESCGSQKEEFLQNKKDLEFFKKEVRNFQKDKARLQNVENQAQTSTYELQSQTVEKDNRSSFNNTLTRDHHLLELLLEKDLHISALEKSCSAGECAGATKKRSSLDSNYKIWFTKLMKQLKESVQCPISLCPITSPAICPSGITVDKHVFTKLVQDKSKDPFTKLSTCKTFIPNRHMTEILTILSEFSSIQA</sequence>
<evidence type="ECO:0000256" key="2">
    <source>
        <dbReference type="SAM" id="MobiDB-lite"/>
    </source>
</evidence>
<evidence type="ECO:0000256" key="1">
    <source>
        <dbReference type="SAM" id="Coils"/>
    </source>
</evidence>
<evidence type="ECO:0000313" key="4">
    <source>
        <dbReference type="EMBL" id="CAI2370337.1"/>
    </source>
</evidence>
<dbReference type="GO" id="GO:0016567">
    <property type="term" value="P:protein ubiquitination"/>
    <property type="evidence" value="ECO:0007669"/>
    <property type="project" value="InterPro"/>
</dbReference>
<dbReference type="CDD" id="cd16453">
    <property type="entry name" value="RING-Ubox"/>
    <property type="match status" value="1"/>
</dbReference>
<reference evidence="4" key="1">
    <citation type="submission" date="2023-07" db="EMBL/GenBank/DDBJ databases">
        <authorList>
            <consortium name="AG Swart"/>
            <person name="Singh M."/>
            <person name="Singh A."/>
            <person name="Seah K."/>
            <person name="Emmerich C."/>
        </authorList>
    </citation>
    <scope>NUCLEOTIDE SEQUENCE</scope>
    <source>
        <strain evidence="4">DP1</strain>
    </source>
</reference>